<proteinExistence type="predicted"/>
<dbReference type="AlphaFoldDB" id="A0A2U4CJ48"/>
<feature type="region of interest" description="Disordered" evidence="1">
    <location>
        <begin position="1"/>
        <end position="169"/>
    </location>
</feature>
<protein>
    <submittedName>
        <fullName evidence="3">Zinc finger protein 318 isoform X7</fullName>
    </submittedName>
</protein>
<feature type="compositionally biased region" description="Low complexity" evidence="1">
    <location>
        <begin position="25"/>
        <end position="51"/>
    </location>
</feature>
<feature type="compositionally biased region" description="Polar residues" evidence="1">
    <location>
        <begin position="1"/>
        <end position="12"/>
    </location>
</feature>
<reference evidence="3" key="1">
    <citation type="submission" date="2025-08" db="UniProtKB">
        <authorList>
            <consortium name="RefSeq"/>
        </authorList>
    </citation>
    <scope>IDENTIFICATION</scope>
    <source>
        <tissue evidence="3">Spleen</tissue>
    </source>
</reference>
<dbReference type="GO" id="GO:0045892">
    <property type="term" value="P:negative regulation of DNA-templated transcription"/>
    <property type="evidence" value="ECO:0007669"/>
    <property type="project" value="TreeGrafter"/>
</dbReference>
<accession>A0A2U4CJ48</accession>
<dbReference type="RefSeq" id="XP_019805469.1">
    <property type="nucleotide sequence ID" value="XM_019949910.2"/>
</dbReference>
<feature type="region of interest" description="Disordered" evidence="1">
    <location>
        <begin position="271"/>
        <end position="310"/>
    </location>
</feature>
<organism evidence="2 3">
    <name type="scientific">Tursiops truncatus</name>
    <name type="common">Atlantic bottle-nosed dolphin</name>
    <name type="synonym">Delphinus truncatus</name>
    <dbReference type="NCBI Taxonomy" id="9739"/>
    <lineage>
        <taxon>Eukaryota</taxon>
        <taxon>Metazoa</taxon>
        <taxon>Chordata</taxon>
        <taxon>Craniata</taxon>
        <taxon>Vertebrata</taxon>
        <taxon>Euteleostomi</taxon>
        <taxon>Mammalia</taxon>
        <taxon>Eutheria</taxon>
        <taxon>Laurasiatheria</taxon>
        <taxon>Artiodactyla</taxon>
        <taxon>Whippomorpha</taxon>
        <taxon>Cetacea</taxon>
        <taxon>Odontoceti</taxon>
        <taxon>Delphinidae</taxon>
        <taxon>Tursiops</taxon>
    </lineage>
</organism>
<name>A0A2U4CJ48_TURTR</name>
<feature type="compositionally biased region" description="Basic and acidic residues" evidence="1">
    <location>
        <begin position="131"/>
        <end position="153"/>
    </location>
</feature>
<evidence type="ECO:0000256" key="1">
    <source>
        <dbReference type="SAM" id="MobiDB-lite"/>
    </source>
</evidence>
<evidence type="ECO:0000313" key="3">
    <source>
        <dbReference type="RefSeq" id="XP_019805469.1"/>
    </source>
</evidence>
<keyword evidence="2" id="KW-1185">Reference proteome</keyword>
<dbReference type="GO" id="GO:0045893">
    <property type="term" value="P:positive regulation of DNA-templated transcription"/>
    <property type="evidence" value="ECO:0007669"/>
    <property type="project" value="TreeGrafter"/>
</dbReference>
<feature type="compositionally biased region" description="Basic residues" evidence="1">
    <location>
        <begin position="52"/>
        <end position="66"/>
    </location>
</feature>
<dbReference type="GO" id="GO:0005654">
    <property type="term" value="C:nucleoplasm"/>
    <property type="evidence" value="ECO:0007669"/>
    <property type="project" value="TreeGrafter"/>
</dbReference>
<dbReference type="CTD" id="24149"/>
<dbReference type="Proteomes" id="UP000245320">
    <property type="component" value="Chromosome 10"/>
</dbReference>
<gene>
    <name evidence="3" type="primary">ZNF318</name>
</gene>
<dbReference type="PANTHER" id="PTHR15577">
    <property type="entry name" value="ZINC FINGER CONTAINING PROTEIN"/>
    <property type="match status" value="1"/>
</dbReference>
<dbReference type="InterPro" id="IPR055309">
    <property type="entry name" value="Znf318-like"/>
</dbReference>
<dbReference type="OrthoDB" id="9909793at2759"/>
<dbReference type="PANTHER" id="PTHR15577:SF2">
    <property type="entry name" value="ZINC FINGER PROTEIN 318"/>
    <property type="match status" value="1"/>
</dbReference>
<evidence type="ECO:0000313" key="2">
    <source>
        <dbReference type="Proteomes" id="UP000245320"/>
    </source>
</evidence>
<sequence>MYRSGARSSVSSHRPKESGGGGPRTGRSSGSSSGPSRRTSPPSSGSSSSRTPARRPRSPSGHRGRRASPSPPRGRRGSPSPPRGRRASPSPPRGRRLSPSPPRARRGSPSPPPPRGRRLFPPGSAGFRGSSRGESRADFARDGRGDHPGDSGSRRRSPGLRSDSSLEQSLRITVGNDHFCVGIPERRRLSDRLGSPADNLEDVDRDDLTDDSVFTRSSQCSRGLERYISREEAPLSPFLGQLDEDYRARETFLHRSDYSPHVSCHDELLRGTERNRDKLKGSYSIRPEERSREAKRPRYDDTEKIHSMGA</sequence>
<dbReference type="GeneID" id="101338677"/>